<evidence type="ECO:0000313" key="4">
    <source>
        <dbReference type="EMBL" id="CAK9165329.1"/>
    </source>
</evidence>
<evidence type="ECO:0000256" key="1">
    <source>
        <dbReference type="ARBA" id="ARBA00007626"/>
    </source>
</evidence>
<dbReference type="Pfam" id="PF13041">
    <property type="entry name" value="PPR_2"/>
    <property type="match status" value="1"/>
</dbReference>
<protein>
    <recommendedName>
        <fullName evidence="6">Pentatricopeptide repeat-containing protein</fullName>
    </recommendedName>
</protein>
<organism evidence="4 5">
    <name type="scientific">Ilex paraguariensis</name>
    <name type="common">yerba mate</name>
    <dbReference type="NCBI Taxonomy" id="185542"/>
    <lineage>
        <taxon>Eukaryota</taxon>
        <taxon>Viridiplantae</taxon>
        <taxon>Streptophyta</taxon>
        <taxon>Embryophyta</taxon>
        <taxon>Tracheophyta</taxon>
        <taxon>Spermatophyta</taxon>
        <taxon>Magnoliopsida</taxon>
        <taxon>eudicotyledons</taxon>
        <taxon>Gunneridae</taxon>
        <taxon>Pentapetalae</taxon>
        <taxon>asterids</taxon>
        <taxon>campanulids</taxon>
        <taxon>Aquifoliales</taxon>
        <taxon>Aquifoliaceae</taxon>
        <taxon>Ilex</taxon>
    </lineage>
</organism>
<comment type="similarity">
    <text evidence="1">Belongs to the PPR family. P subfamily.</text>
</comment>
<comment type="caution">
    <text evidence="4">The sequence shown here is derived from an EMBL/GenBank/DDBJ whole genome shotgun (WGS) entry which is preliminary data.</text>
</comment>
<accession>A0ABC8TED5</accession>
<evidence type="ECO:0008006" key="6">
    <source>
        <dbReference type="Google" id="ProtNLM"/>
    </source>
</evidence>
<sequence>MKHNLRLTLRHHHRRGFATKYSGRVVVETENGRSFEVQVDAPNLQADVRGYLLPRRDLICKITQILHSQSSDPFLDLSDYLENLSLTFSPSEASEILKSLKSPTLALRFFQFCPSNVPNFRHNSFTYNRILLILSKSSSPHKFDTVRRIITEMEKSNLRGSISTVNILIGIFGGGEEGVEELERCLRLVKQWDLRLNCYTYKCLLQAYLRSNDSNKALEVYREMRMKGYKLDIFAYNMLLDALAKDEKDGRTAEAVDLYAKLKQQGLTPDSITYAVLERLQSGSHRTVRVRRQSPITGWVVSPLR</sequence>
<feature type="repeat" description="PPR" evidence="3">
    <location>
        <begin position="232"/>
        <end position="269"/>
    </location>
</feature>
<evidence type="ECO:0000256" key="3">
    <source>
        <dbReference type="PROSITE-ProRule" id="PRU00708"/>
    </source>
</evidence>
<dbReference type="PANTHER" id="PTHR47447">
    <property type="entry name" value="OS03G0856100 PROTEIN"/>
    <property type="match status" value="1"/>
</dbReference>
<gene>
    <name evidence="4" type="ORF">ILEXP_LOCUS34492</name>
</gene>
<name>A0ABC8TED5_9AQUA</name>
<proteinExistence type="inferred from homology"/>
<keyword evidence="5" id="KW-1185">Reference proteome</keyword>
<dbReference type="NCBIfam" id="TIGR00756">
    <property type="entry name" value="PPR"/>
    <property type="match status" value="1"/>
</dbReference>
<dbReference type="EMBL" id="CAUOFW020004369">
    <property type="protein sequence ID" value="CAK9165329.1"/>
    <property type="molecule type" value="Genomic_DNA"/>
</dbReference>
<dbReference type="Gene3D" id="1.25.40.10">
    <property type="entry name" value="Tetratricopeptide repeat domain"/>
    <property type="match status" value="1"/>
</dbReference>
<dbReference type="AlphaFoldDB" id="A0ABC8TED5"/>
<evidence type="ECO:0000256" key="2">
    <source>
        <dbReference type="ARBA" id="ARBA00022737"/>
    </source>
</evidence>
<dbReference type="InterPro" id="IPR002885">
    <property type="entry name" value="PPR_rpt"/>
</dbReference>
<dbReference type="PROSITE" id="PS51375">
    <property type="entry name" value="PPR"/>
    <property type="match status" value="2"/>
</dbReference>
<evidence type="ECO:0000313" key="5">
    <source>
        <dbReference type="Proteomes" id="UP001642360"/>
    </source>
</evidence>
<reference evidence="4 5" key="1">
    <citation type="submission" date="2024-02" db="EMBL/GenBank/DDBJ databases">
        <authorList>
            <person name="Vignale AGUSTIN F."/>
            <person name="Sosa J E."/>
            <person name="Modenutti C."/>
        </authorList>
    </citation>
    <scope>NUCLEOTIDE SEQUENCE [LARGE SCALE GENOMIC DNA]</scope>
</reference>
<feature type="repeat" description="PPR" evidence="3">
    <location>
        <begin position="197"/>
        <end position="231"/>
    </location>
</feature>
<dbReference type="PANTHER" id="PTHR47447:SF17">
    <property type="entry name" value="OS12G0638900 PROTEIN"/>
    <property type="match status" value="1"/>
</dbReference>
<dbReference type="Proteomes" id="UP001642360">
    <property type="component" value="Unassembled WGS sequence"/>
</dbReference>
<keyword evidence="2" id="KW-0677">Repeat</keyword>
<dbReference type="InterPro" id="IPR011990">
    <property type="entry name" value="TPR-like_helical_dom_sf"/>
</dbReference>